<protein>
    <submittedName>
        <fullName evidence="2">Uncharacterized protein</fullName>
    </submittedName>
</protein>
<reference evidence="2" key="1">
    <citation type="journal article" date="2020" name="Stud. Mycol.">
        <title>101 Dothideomycetes genomes: a test case for predicting lifestyles and emergence of pathogens.</title>
        <authorList>
            <person name="Haridas S."/>
            <person name="Albert R."/>
            <person name="Binder M."/>
            <person name="Bloem J."/>
            <person name="Labutti K."/>
            <person name="Salamov A."/>
            <person name="Andreopoulos B."/>
            <person name="Baker S."/>
            <person name="Barry K."/>
            <person name="Bills G."/>
            <person name="Bluhm B."/>
            <person name="Cannon C."/>
            <person name="Castanera R."/>
            <person name="Culley D."/>
            <person name="Daum C."/>
            <person name="Ezra D."/>
            <person name="Gonzalez J."/>
            <person name="Henrissat B."/>
            <person name="Kuo A."/>
            <person name="Liang C."/>
            <person name="Lipzen A."/>
            <person name="Lutzoni F."/>
            <person name="Magnuson J."/>
            <person name="Mondo S."/>
            <person name="Nolan M."/>
            <person name="Ohm R."/>
            <person name="Pangilinan J."/>
            <person name="Park H.-J."/>
            <person name="Ramirez L."/>
            <person name="Alfaro M."/>
            <person name="Sun H."/>
            <person name="Tritt A."/>
            <person name="Yoshinaga Y."/>
            <person name="Zwiers L.-H."/>
            <person name="Turgeon B."/>
            <person name="Goodwin S."/>
            <person name="Spatafora J."/>
            <person name="Crous P."/>
            <person name="Grigoriev I."/>
        </authorList>
    </citation>
    <scope>NUCLEOTIDE SEQUENCE</scope>
    <source>
        <strain evidence="2">CBS 107.79</strain>
    </source>
</reference>
<evidence type="ECO:0000313" key="2">
    <source>
        <dbReference type="EMBL" id="KAF1976498.1"/>
    </source>
</evidence>
<feature type="chain" id="PRO_5025382653" evidence="1">
    <location>
        <begin position="19"/>
        <end position="102"/>
    </location>
</feature>
<feature type="signal peptide" evidence="1">
    <location>
        <begin position="1"/>
        <end position="18"/>
    </location>
</feature>
<dbReference type="EMBL" id="ML976666">
    <property type="protein sequence ID" value="KAF1976498.1"/>
    <property type="molecule type" value="Genomic_DNA"/>
</dbReference>
<dbReference type="OrthoDB" id="3772601at2759"/>
<gene>
    <name evidence="2" type="ORF">BU23DRAFT_28233</name>
</gene>
<name>A0A6A5VIL2_9PLEO</name>
<dbReference type="Proteomes" id="UP000800036">
    <property type="component" value="Unassembled WGS sequence"/>
</dbReference>
<sequence length="102" mass="11292">MKLAIMLTLLSLLGLGLAAPQIHEADFDTAVSFDRNISCDECREHRDLCLKYAQGDEHSGCPKVCTSFVCRKYDCRSCGDEFKCDDANLTLPPGWNSISGQM</sequence>
<dbReference type="AlphaFoldDB" id="A0A6A5VIL2"/>
<keyword evidence="1" id="KW-0732">Signal</keyword>
<evidence type="ECO:0000256" key="1">
    <source>
        <dbReference type="SAM" id="SignalP"/>
    </source>
</evidence>
<evidence type="ECO:0000313" key="3">
    <source>
        <dbReference type="Proteomes" id="UP000800036"/>
    </source>
</evidence>
<accession>A0A6A5VIL2</accession>
<keyword evidence="3" id="KW-1185">Reference proteome</keyword>
<proteinExistence type="predicted"/>
<organism evidence="2 3">
    <name type="scientific">Bimuria novae-zelandiae CBS 107.79</name>
    <dbReference type="NCBI Taxonomy" id="1447943"/>
    <lineage>
        <taxon>Eukaryota</taxon>
        <taxon>Fungi</taxon>
        <taxon>Dikarya</taxon>
        <taxon>Ascomycota</taxon>
        <taxon>Pezizomycotina</taxon>
        <taxon>Dothideomycetes</taxon>
        <taxon>Pleosporomycetidae</taxon>
        <taxon>Pleosporales</taxon>
        <taxon>Massarineae</taxon>
        <taxon>Didymosphaeriaceae</taxon>
        <taxon>Bimuria</taxon>
    </lineage>
</organism>